<dbReference type="InterPro" id="IPR002018">
    <property type="entry name" value="CarbesteraseB"/>
</dbReference>
<evidence type="ECO:0000256" key="3">
    <source>
        <dbReference type="RuleBase" id="RU361235"/>
    </source>
</evidence>
<evidence type="ECO:0000313" key="6">
    <source>
        <dbReference type="EMBL" id="KAK8859435.1"/>
    </source>
</evidence>
<dbReference type="InterPro" id="IPR050309">
    <property type="entry name" value="Type-B_Carboxylest/Lipase"/>
</dbReference>
<proteinExistence type="inferred from homology"/>
<dbReference type="InterPro" id="IPR029058">
    <property type="entry name" value="AB_hydrolase_fold"/>
</dbReference>
<evidence type="ECO:0000313" key="7">
    <source>
        <dbReference type="Proteomes" id="UP001390339"/>
    </source>
</evidence>
<name>A0ABR2I920_9PEZI</name>
<reference evidence="6 7" key="1">
    <citation type="journal article" date="2024" name="IMA Fungus">
        <title>Apiospora arundinis, a panoply of carbohydrate-active enzymes and secondary metabolites.</title>
        <authorList>
            <person name="Sorensen T."/>
            <person name="Petersen C."/>
            <person name="Muurmann A.T."/>
            <person name="Christiansen J.V."/>
            <person name="Brundto M.L."/>
            <person name="Overgaard C.K."/>
            <person name="Boysen A.T."/>
            <person name="Wollenberg R.D."/>
            <person name="Larsen T.O."/>
            <person name="Sorensen J.L."/>
            <person name="Nielsen K.L."/>
            <person name="Sondergaard T.E."/>
        </authorList>
    </citation>
    <scope>NUCLEOTIDE SEQUENCE [LARGE SCALE GENOMIC DNA]</scope>
    <source>
        <strain evidence="6 7">AAU 773</strain>
    </source>
</reference>
<sequence>MFMHIFPNPIRPSEMQPCITSITIPLVLALTALASAIETSLPRVSTTSGLIGGHAAPNRTCVVEFLGIKYATAPTGELRFEPPKRFTVPQGTYYEASEWQSSDCPSNKPPVSRFPNFTEPSGLRVWKNFAAQNNNPSSEDCLALNIWTKGPGLSAKKPVLVFFHGGRFTIPGPHSPFFSGQYLADSEDVVVVTVNYRLGIFGFSGGPGMTQNVALLDQRSAVEWVRDNIEGFGGDPSRITISGQSAGGASVDYWSFAWTEDPIVAGLIPQSGTSLSFLPNTKEYSESLWYNVSQTIGCGGPENDASQVLACIRAADVAIVLAAAAKVPALPTLALPQATFHPTVDNVTVFADYESLAAEGRFSRIAMLAGNNDFEAGWYKLSAWAARINLTEPQWDLYNERAFTCPNAYTTKYRAQYGVPTWRYRYFGDWDNLRLYDGSAGLGPRGSGAYHGSELEMVFGTAQEVSALTNSPEEDAMSRYMMGAWAAFARDPQKGLLSEYGWLRYDPAGDTLVRLGYEDSPKPSFVAPSTYDSHCPAENDPLPGRGAF</sequence>
<dbReference type="Pfam" id="PF00135">
    <property type="entry name" value="COesterase"/>
    <property type="match status" value="2"/>
</dbReference>
<feature type="domain" description="Carboxylesterase type B" evidence="5">
    <location>
        <begin position="42"/>
        <end position="379"/>
    </location>
</feature>
<organism evidence="6 7">
    <name type="scientific">Apiospora arundinis</name>
    <dbReference type="NCBI Taxonomy" id="335852"/>
    <lineage>
        <taxon>Eukaryota</taxon>
        <taxon>Fungi</taxon>
        <taxon>Dikarya</taxon>
        <taxon>Ascomycota</taxon>
        <taxon>Pezizomycotina</taxon>
        <taxon>Sordariomycetes</taxon>
        <taxon>Xylariomycetidae</taxon>
        <taxon>Amphisphaeriales</taxon>
        <taxon>Apiosporaceae</taxon>
        <taxon>Apiospora</taxon>
    </lineage>
</organism>
<evidence type="ECO:0000256" key="4">
    <source>
        <dbReference type="SAM" id="MobiDB-lite"/>
    </source>
</evidence>
<feature type="domain" description="Carboxylesterase type B" evidence="5">
    <location>
        <begin position="396"/>
        <end position="519"/>
    </location>
</feature>
<dbReference type="EMBL" id="JAPCWZ010000006">
    <property type="protein sequence ID" value="KAK8859435.1"/>
    <property type="molecule type" value="Genomic_DNA"/>
</dbReference>
<dbReference type="PANTHER" id="PTHR11559">
    <property type="entry name" value="CARBOXYLESTERASE"/>
    <property type="match status" value="1"/>
</dbReference>
<keyword evidence="2 3" id="KW-0378">Hydrolase</keyword>
<gene>
    <name evidence="6" type="ORF">PGQ11_010169</name>
</gene>
<keyword evidence="7" id="KW-1185">Reference proteome</keyword>
<accession>A0ABR2I920</accession>
<dbReference type="EC" id="3.1.1.-" evidence="3"/>
<dbReference type="PROSITE" id="PS00122">
    <property type="entry name" value="CARBOXYLESTERASE_B_1"/>
    <property type="match status" value="1"/>
</dbReference>
<dbReference type="InterPro" id="IPR019826">
    <property type="entry name" value="Carboxylesterase_B_AS"/>
</dbReference>
<evidence type="ECO:0000256" key="1">
    <source>
        <dbReference type="ARBA" id="ARBA00005964"/>
    </source>
</evidence>
<comment type="caution">
    <text evidence="6">The sequence shown here is derived from an EMBL/GenBank/DDBJ whole genome shotgun (WGS) entry which is preliminary data.</text>
</comment>
<protein>
    <recommendedName>
        <fullName evidence="3">Carboxylic ester hydrolase</fullName>
        <ecNumber evidence="3">3.1.1.-</ecNumber>
    </recommendedName>
</protein>
<comment type="similarity">
    <text evidence="1 3">Belongs to the type-B carboxylesterase/lipase family.</text>
</comment>
<dbReference type="SUPFAM" id="SSF53474">
    <property type="entry name" value="alpha/beta-Hydrolases"/>
    <property type="match status" value="1"/>
</dbReference>
<evidence type="ECO:0000256" key="2">
    <source>
        <dbReference type="ARBA" id="ARBA00022801"/>
    </source>
</evidence>
<feature type="region of interest" description="Disordered" evidence="4">
    <location>
        <begin position="528"/>
        <end position="548"/>
    </location>
</feature>
<dbReference type="Gene3D" id="3.40.50.1820">
    <property type="entry name" value="alpha/beta hydrolase"/>
    <property type="match status" value="1"/>
</dbReference>
<evidence type="ECO:0000259" key="5">
    <source>
        <dbReference type="Pfam" id="PF00135"/>
    </source>
</evidence>
<dbReference type="Proteomes" id="UP001390339">
    <property type="component" value="Unassembled WGS sequence"/>
</dbReference>